<protein>
    <submittedName>
        <fullName evidence="6">Ig-like domain-containing protein</fullName>
    </submittedName>
</protein>
<organism evidence="5 6">
    <name type="scientific">Romanomermis culicivorax</name>
    <name type="common">Nematode worm</name>
    <dbReference type="NCBI Taxonomy" id="13658"/>
    <lineage>
        <taxon>Eukaryota</taxon>
        <taxon>Metazoa</taxon>
        <taxon>Ecdysozoa</taxon>
        <taxon>Nematoda</taxon>
        <taxon>Enoplea</taxon>
        <taxon>Dorylaimia</taxon>
        <taxon>Mermithida</taxon>
        <taxon>Mermithoidea</taxon>
        <taxon>Mermithidae</taxon>
        <taxon>Romanomermis</taxon>
    </lineage>
</organism>
<dbReference type="InterPro" id="IPR036179">
    <property type="entry name" value="Ig-like_dom_sf"/>
</dbReference>
<dbReference type="WBParaSite" id="nRc.2.0.1.t27740-RA">
    <property type="protein sequence ID" value="nRc.2.0.1.t27740-RA"/>
    <property type="gene ID" value="nRc.2.0.1.g27740"/>
</dbReference>
<evidence type="ECO:0000313" key="6">
    <source>
        <dbReference type="WBParaSite" id="nRc.2.0.1.t27740-RA"/>
    </source>
</evidence>
<dbReference type="GO" id="GO:0008046">
    <property type="term" value="F:axon guidance receptor activity"/>
    <property type="evidence" value="ECO:0007669"/>
    <property type="project" value="TreeGrafter"/>
</dbReference>
<evidence type="ECO:0000259" key="4">
    <source>
        <dbReference type="PROSITE" id="PS50835"/>
    </source>
</evidence>
<keyword evidence="5" id="KW-1185">Reference proteome</keyword>
<feature type="domain" description="Ig-like" evidence="4">
    <location>
        <begin position="84"/>
        <end position="157"/>
    </location>
</feature>
<keyword evidence="1" id="KW-0732">Signal</keyword>
<dbReference type="InterPro" id="IPR003599">
    <property type="entry name" value="Ig_sub"/>
</dbReference>
<dbReference type="GO" id="GO:0005886">
    <property type="term" value="C:plasma membrane"/>
    <property type="evidence" value="ECO:0007669"/>
    <property type="project" value="TreeGrafter"/>
</dbReference>
<dbReference type="InterPro" id="IPR050958">
    <property type="entry name" value="Cell_Adh-Cytoskel_Orgn"/>
</dbReference>
<dbReference type="PANTHER" id="PTHR45080">
    <property type="entry name" value="CONTACTIN 5"/>
    <property type="match status" value="1"/>
</dbReference>
<evidence type="ECO:0000256" key="3">
    <source>
        <dbReference type="ARBA" id="ARBA00023319"/>
    </source>
</evidence>
<name>A0A915JNG1_ROMCU</name>
<dbReference type="SUPFAM" id="SSF48726">
    <property type="entry name" value="Immunoglobulin"/>
    <property type="match status" value="2"/>
</dbReference>
<dbReference type="AlphaFoldDB" id="A0A915JNG1"/>
<dbReference type="InterPro" id="IPR007110">
    <property type="entry name" value="Ig-like_dom"/>
</dbReference>
<dbReference type="GO" id="GO:0030424">
    <property type="term" value="C:axon"/>
    <property type="evidence" value="ECO:0007669"/>
    <property type="project" value="TreeGrafter"/>
</dbReference>
<evidence type="ECO:0000313" key="5">
    <source>
        <dbReference type="Proteomes" id="UP000887565"/>
    </source>
</evidence>
<keyword evidence="3" id="KW-0393">Immunoglobulin domain</keyword>
<dbReference type="Proteomes" id="UP000887565">
    <property type="component" value="Unplaced"/>
</dbReference>
<proteinExistence type="predicted"/>
<dbReference type="Gene3D" id="2.60.40.10">
    <property type="entry name" value="Immunoglobulins"/>
    <property type="match status" value="2"/>
</dbReference>
<dbReference type="PROSITE" id="PS50835">
    <property type="entry name" value="IG_LIKE"/>
    <property type="match status" value="1"/>
</dbReference>
<dbReference type="GO" id="GO:0007156">
    <property type="term" value="P:homophilic cell adhesion via plasma membrane adhesion molecules"/>
    <property type="evidence" value="ECO:0007669"/>
    <property type="project" value="TreeGrafter"/>
</dbReference>
<reference evidence="6" key="1">
    <citation type="submission" date="2022-11" db="UniProtKB">
        <authorList>
            <consortium name="WormBaseParasite"/>
        </authorList>
    </citation>
    <scope>IDENTIFICATION</scope>
</reference>
<sequence length="168" mass="19053">MKHRHFRYEWYKNGKLFHIDGERVVWQRAGQSGSIVFFRPKSDDQGFYQCRAINIFGVAVSNVFEVRQGSLGHFSGEAMRQIVIREGKSLTLPCKKPTGVPEPSIFWLFRNALDESGSLHFSYVELSDGQDDLIYQCAATSPVLHGEYKSGDEFRLTVLASDAVDPCK</sequence>
<evidence type="ECO:0000256" key="1">
    <source>
        <dbReference type="ARBA" id="ARBA00022729"/>
    </source>
</evidence>
<dbReference type="OMA" id="CRAINIF"/>
<evidence type="ECO:0000256" key="2">
    <source>
        <dbReference type="ARBA" id="ARBA00023157"/>
    </source>
</evidence>
<keyword evidence="2" id="KW-1015">Disulfide bond</keyword>
<dbReference type="InterPro" id="IPR013783">
    <property type="entry name" value="Ig-like_fold"/>
</dbReference>
<accession>A0A915JNG1</accession>
<dbReference type="GO" id="GO:0050808">
    <property type="term" value="P:synapse organization"/>
    <property type="evidence" value="ECO:0007669"/>
    <property type="project" value="TreeGrafter"/>
</dbReference>
<dbReference type="GO" id="GO:0043025">
    <property type="term" value="C:neuronal cell body"/>
    <property type="evidence" value="ECO:0007669"/>
    <property type="project" value="TreeGrafter"/>
</dbReference>
<dbReference type="PANTHER" id="PTHR45080:SF8">
    <property type="entry name" value="IG-LIKE DOMAIN-CONTAINING PROTEIN"/>
    <property type="match status" value="1"/>
</dbReference>
<dbReference type="SMART" id="SM00409">
    <property type="entry name" value="IG"/>
    <property type="match status" value="1"/>
</dbReference>